<evidence type="ECO:0000256" key="1">
    <source>
        <dbReference type="PIRNR" id="PIRNR006320"/>
    </source>
</evidence>
<dbReference type="PANTHER" id="PTHR10224:SF12">
    <property type="entry name" value="GLYOXALASE ELBB"/>
    <property type="match status" value="1"/>
</dbReference>
<dbReference type="Gene3D" id="3.40.50.880">
    <property type="match status" value="1"/>
</dbReference>
<keyword evidence="1 2" id="KW-0456">Lyase</keyword>
<reference evidence="2 3" key="1">
    <citation type="submission" date="2019-12" db="EMBL/GenBank/DDBJ databases">
        <authorList>
            <person name="Lee S.D."/>
        </authorList>
    </citation>
    <scope>NUCLEOTIDE SEQUENCE [LARGE SCALE GENOMIC DNA]</scope>
    <source>
        <strain evidence="2 3">SAP-6</strain>
    </source>
</reference>
<sequence length="217" mass="22954">MKRVGVVLSGCGVHDGSEIHEAVLTLLALDRAGAEAVCFAPDSMQAVVIDHFSGEKTTGQRNILVESARIARGHIRPLSEARADELDALIVPGGFGAVLNLSDIADKGAECGVDADLRRLTREIHKRRKAIGFICIASALLPKLLDTPLRLTIGTDIDTAEMIEDMGGIHVVCPVDDIVVDADNKVITTPGYMLAASIAEAAKGIDKLVARVLELTA</sequence>
<comment type="similarity">
    <text evidence="1">Belongs to the peptidase C56 family.</text>
</comment>
<dbReference type="PIRSF" id="PIRSF006320">
    <property type="entry name" value="Elb2"/>
    <property type="match status" value="1"/>
</dbReference>
<name>A0A845SLR2_9GAMM</name>
<evidence type="ECO:0000313" key="3">
    <source>
        <dbReference type="Proteomes" id="UP000461443"/>
    </source>
</evidence>
<gene>
    <name evidence="2" type="primary">elbB</name>
    <name evidence="2" type="ORF">GRH90_12485</name>
</gene>
<keyword evidence="3" id="KW-1185">Reference proteome</keyword>
<dbReference type="PANTHER" id="PTHR10224">
    <property type="entry name" value="ES1 PROTEIN HOMOLOG, MITOCHONDRIAL"/>
    <property type="match status" value="1"/>
</dbReference>
<dbReference type="GO" id="GO:0016829">
    <property type="term" value="F:lyase activity"/>
    <property type="evidence" value="ECO:0007669"/>
    <property type="project" value="UniProtKB-UniRule"/>
</dbReference>
<proteinExistence type="inferred from homology"/>
<dbReference type="Proteomes" id="UP000461443">
    <property type="component" value="Unassembled WGS sequence"/>
</dbReference>
<protein>
    <recommendedName>
        <fullName evidence="1">Glyoxalase</fullName>
    </recommendedName>
</protein>
<dbReference type="AlphaFoldDB" id="A0A845SLR2"/>
<evidence type="ECO:0000313" key="2">
    <source>
        <dbReference type="EMBL" id="NDL63561.1"/>
    </source>
</evidence>
<comment type="catalytic activity">
    <reaction evidence="1">
        <text>glyoxal + H2O = glycolate + H(+)</text>
        <dbReference type="Rhea" id="RHEA:51672"/>
        <dbReference type="ChEBI" id="CHEBI:15377"/>
        <dbReference type="ChEBI" id="CHEBI:15378"/>
        <dbReference type="ChEBI" id="CHEBI:29805"/>
        <dbReference type="ChEBI" id="CHEBI:34779"/>
    </reaction>
</comment>
<dbReference type="EMBL" id="WUBS01000008">
    <property type="protein sequence ID" value="NDL63561.1"/>
    <property type="molecule type" value="Genomic_DNA"/>
</dbReference>
<comment type="function">
    <text evidence="1">Displays glyoxalase activity, catalyzing the conversion of glyoxal to glycolate.</text>
</comment>
<dbReference type="CDD" id="cd03133">
    <property type="entry name" value="GATase1_ES1"/>
    <property type="match status" value="1"/>
</dbReference>
<dbReference type="InterPro" id="IPR026041">
    <property type="entry name" value="ElbB"/>
</dbReference>
<dbReference type="NCBIfam" id="NF008747">
    <property type="entry name" value="PRK11780.1"/>
    <property type="match status" value="1"/>
</dbReference>
<reference evidence="2 3" key="2">
    <citation type="submission" date="2020-02" db="EMBL/GenBank/DDBJ databases">
        <title>The new genus of Enterobacteriales.</title>
        <authorList>
            <person name="Kim I.S."/>
        </authorList>
    </citation>
    <scope>NUCLEOTIDE SEQUENCE [LARGE SCALE GENOMIC DNA]</scope>
    <source>
        <strain evidence="2 3">SAP-6</strain>
    </source>
</reference>
<organism evidence="2 3">
    <name type="scientific">Acerihabitans arboris</name>
    <dbReference type="NCBI Taxonomy" id="2691583"/>
    <lineage>
        <taxon>Bacteria</taxon>
        <taxon>Pseudomonadati</taxon>
        <taxon>Pseudomonadota</taxon>
        <taxon>Gammaproteobacteria</taxon>
        <taxon>Enterobacterales</taxon>
        <taxon>Pectobacteriaceae</taxon>
        <taxon>Acerihabitans</taxon>
    </lineage>
</organism>
<dbReference type="RefSeq" id="WP_162366282.1">
    <property type="nucleotide sequence ID" value="NZ_WUBS01000008.1"/>
</dbReference>
<dbReference type="SUPFAM" id="SSF52317">
    <property type="entry name" value="Class I glutamine amidotransferase-like"/>
    <property type="match status" value="1"/>
</dbReference>
<accession>A0A845SLR2</accession>
<comment type="caution">
    <text evidence="2">The sequence shown here is derived from an EMBL/GenBank/DDBJ whole genome shotgun (WGS) entry which is preliminary data.</text>
</comment>
<dbReference type="InterPro" id="IPR029062">
    <property type="entry name" value="Class_I_gatase-like"/>
</dbReference>